<dbReference type="EMBL" id="CAUJNA010001635">
    <property type="protein sequence ID" value="CAJ1388108.1"/>
    <property type="molecule type" value="Genomic_DNA"/>
</dbReference>
<dbReference type="Proteomes" id="UP001178507">
    <property type="component" value="Unassembled WGS sequence"/>
</dbReference>
<comment type="caution">
    <text evidence="2">The sequence shown here is derived from an EMBL/GenBank/DDBJ whole genome shotgun (WGS) entry which is preliminary data.</text>
</comment>
<sequence length="159" mass="17060">MRQQCGGTQSGGGLSESGKSGWRGGADGGTAKARRGRRGRPEGRICCFAAALPRVWNCQESAPGDGDRSTEVPASPEREAERPASQMSGVSVIDDTADDLGQDPSHQAMLHELEGIMSSMEAELLDPSRKHNESPARCELDKDDEELLVELLEDLKDPL</sequence>
<reference evidence="2" key="1">
    <citation type="submission" date="2023-08" db="EMBL/GenBank/DDBJ databases">
        <authorList>
            <person name="Chen Y."/>
            <person name="Shah S."/>
            <person name="Dougan E. K."/>
            <person name="Thang M."/>
            <person name="Chan C."/>
        </authorList>
    </citation>
    <scope>NUCLEOTIDE SEQUENCE</scope>
</reference>
<organism evidence="2 3">
    <name type="scientific">Effrenium voratum</name>
    <dbReference type="NCBI Taxonomy" id="2562239"/>
    <lineage>
        <taxon>Eukaryota</taxon>
        <taxon>Sar</taxon>
        <taxon>Alveolata</taxon>
        <taxon>Dinophyceae</taxon>
        <taxon>Suessiales</taxon>
        <taxon>Symbiodiniaceae</taxon>
        <taxon>Effrenium</taxon>
    </lineage>
</organism>
<evidence type="ECO:0000313" key="2">
    <source>
        <dbReference type="EMBL" id="CAJ1388108.1"/>
    </source>
</evidence>
<keyword evidence="3" id="KW-1185">Reference proteome</keyword>
<proteinExistence type="predicted"/>
<feature type="region of interest" description="Disordered" evidence="1">
    <location>
        <begin position="58"/>
        <end position="103"/>
    </location>
</feature>
<dbReference type="AlphaFoldDB" id="A0AA36MVU7"/>
<feature type="region of interest" description="Disordered" evidence="1">
    <location>
        <begin position="1"/>
        <end position="40"/>
    </location>
</feature>
<feature type="compositionally biased region" description="Gly residues" evidence="1">
    <location>
        <begin position="8"/>
        <end position="28"/>
    </location>
</feature>
<name>A0AA36MVU7_9DINO</name>
<feature type="compositionally biased region" description="Basic and acidic residues" evidence="1">
    <location>
        <begin position="65"/>
        <end position="82"/>
    </location>
</feature>
<accession>A0AA36MVU7</accession>
<evidence type="ECO:0000313" key="3">
    <source>
        <dbReference type="Proteomes" id="UP001178507"/>
    </source>
</evidence>
<gene>
    <name evidence="2" type="ORF">EVOR1521_LOCUS14042</name>
</gene>
<protein>
    <submittedName>
        <fullName evidence="2">Uncharacterized protein</fullName>
    </submittedName>
</protein>
<evidence type="ECO:0000256" key="1">
    <source>
        <dbReference type="SAM" id="MobiDB-lite"/>
    </source>
</evidence>